<evidence type="ECO:0000256" key="3">
    <source>
        <dbReference type="SAM" id="Phobius"/>
    </source>
</evidence>
<keyword evidence="6" id="KW-1185">Reference proteome</keyword>
<comment type="subcellular location">
    <subcellularLocation>
        <location evidence="1">Membrane</location>
        <topology evidence="1">Single-pass membrane protein</topology>
    </subcellularLocation>
</comment>
<dbReference type="Gene3D" id="3.30.479.30">
    <property type="entry name" value="Band 7 domain"/>
    <property type="match status" value="1"/>
</dbReference>
<evidence type="ECO:0000256" key="2">
    <source>
        <dbReference type="ARBA" id="ARBA00008164"/>
    </source>
</evidence>
<evidence type="ECO:0000313" key="6">
    <source>
        <dbReference type="Proteomes" id="UP000321079"/>
    </source>
</evidence>
<keyword evidence="3" id="KW-1133">Transmembrane helix</keyword>
<name>A0A511B7B8_9PROT</name>
<comment type="similarity">
    <text evidence="2">Belongs to the band 7/mec-2 family.</text>
</comment>
<dbReference type="FunFam" id="3.30.479.30:FF:000004">
    <property type="entry name" value="Putative membrane protease family, stomatin"/>
    <property type="match status" value="1"/>
</dbReference>
<feature type="domain" description="Band 7" evidence="4">
    <location>
        <begin position="62"/>
        <end position="220"/>
    </location>
</feature>
<dbReference type="InterPro" id="IPR001972">
    <property type="entry name" value="Stomatin_HflK_fam"/>
</dbReference>
<organism evidence="5 6">
    <name type="scientific">Gluconobacter kanchanaburiensis NBRC 103587</name>
    <dbReference type="NCBI Taxonomy" id="1307948"/>
    <lineage>
        <taxon>Bacteria</taxon>
        <taxon>Pseudomonadati</taxon>
        <taxon>Pseudomonadota</taxon>
        <taxon>Alphaproteobacteria</taxon>
        <taxon>Acetobacterales</taxon>
        <taxon>Acetobacteraceae</taxon>
        <taxon>Gluconobacter</taxon>
    </lineage>
</organism>
<keyword evidence="3" id="KW-0812">Transmembrane</keyword>
<protein>
    <recommendedName>
        <fullName evidence="4">Band 7 domain-containing protein</fullName>
    </recommendedName>
</protein>
<gene>
    <name evidence="5" type="ORF">GKA01_07800</name>
</gene>
<dbReference type="RefSeq" id="WP_228119894.1">
    <property type="nucleotide sequence ID" value="NZ_BARK01000004.1"/>
</dbReference>
<dbReference type="GO" id="GO:0098552">
    <property type="term" value="C:side of membrane"/>
    <property type="evidence" value="ECO:0007669"/>
    <property type="project" value="UniProtKB-ARBA"/>
</dbReference>
<dbReference type="PANTHER" id="PTHR10264:SF19">
    <property type="entry name" value="AT06885P-RELATED"/>
    <property type="match status" value="1"/>
</dbReference>
<dbReference type="InterPro" id="IPR043202">
    <property type="entry name" value="Band-7_stomatin-like"/>
</dbReference>
<dbReference type="InterPro" id="IPR001107">
    <property type="entry name" value="Band_7"/>
</dbReference>
<dbReference type="AlphaFoldDB" id="A0A511B7B8"/>
<comment type="caution">
    <text evidence="5">The sequence shown here is derived from an EMBL/GenBank/DDBJ whole genome shotgun (WGS) entry which is preliminary data.</text>
</comment>
<dbReference type="Proteomes" id="UP000321079">
    <property type="component" value="Unassembled WGS sequence"/>
</dbReference>
<dbReference type="SMART" id="SM00244">
    <property type="entry name" value="PHB"/>
    <property type="match status" value="1"/>
</dbReference>
<evidence type="ECO:0000313" key="5">
    <source>
        <dbReference type="EMBL" id="GEK95583.1"/>
    </source>
</evidence>
<reference evidence="5 6" key="1">
    <citation type="submission" date="2019-07" db="EMBL/GenBank/DDBJ databases">
        <title>Whole genome shotgun sequence of Gluconobacter kanchanaburiensis NBRC 103587.</title>
        <authorList>
            <person name="Hosoyama A."/>
            <person name="Uohara A."/>
            <person name="Ohji S."/>
            <person name="Ichikawa N."/>
        </authorList>
    </citation>
    <scope>NUCLEOTIDE SEQUENCE [LARGE SCALE GENOMIC DNA]</scope>
    <source>
        <strain evidence="5 6">NBRC 103587</strain>
    </source>
</reference>
<keyword evidence="3" id="KW-0472">Membrane</keyword>
<proteinExistence type="inferred from homology"/>
<dbReference type="CDD" id="cd13775">
    <property type="entry name" value="SPFH_eoslipins_u3"/>
    <property type="match status" value="1"/>
</dbReference>
<feature type="transmembrane region" description="Helical" evidence="3">
    <location>
        <begin position="20"/>
        <end position="40"/>
    </location>
</feature>
<dbReference type="PRINTS" id="PR00721">
    <property type="entry name" value="STOMATIN"/>
</dbReference>
<dbReference type="SUPFAM" id="SSF117892">
    <property type="entry name" value="Band 7/SPFH domain"/>
    <property type="match status" value="1"/>
</dbReference>
<dbReference type="Gene3D" id="6.10.250.2090">
    <property type="match status" value="1"/>
</dbReference>
<sequence length="314" mass="34225">MPDFPVPPSMSLVPSMKRKLPLNTISASIVAALLLLSAGLTAMTRQPGWVIGGVVLAVLVHMSLKMCNSWQRVLVLRAGKIQGLRGPGLFLIVPFLDQIDAVVDQRIRTVPVHTRQTLTRDTTPVDVDAVVFWMVHDPLRAITELDNYEGSVSMVALTTLREVVGSSDLATLLEDRRRIDGELRDLIESKTREWGVTVQAVEIRDVQLPDSLQDAMSRQAQAERERSARVTLASAEREVAHELAQAAKTYEAAPIALQILQINRIFEMNKNRGTTILMPTTMADAMTSATAFAAAMQTVQPEPGAPAATGEVSG</sequence>
<dbReference type="GO" id="GO:0005886">
    <property type="term" value="C:plasma membrane"/>
    <property type="evidence" value="ECO:0007669"/>
    <property type="project" value="InterPro"/>
</dbReference>
<dbReference type="InterPro" id="IPR036013">
    <property type="entry name" value="Band_7/SPFH_dom_sf"/>
</dbReference>
<dbReference type="EMBL" id="BJVA01000003">
    <property type="protein sequence ID" value="GEK95583.1"/>
    <property type="molecule type" value="Genomic_DNA"/>
</dbReference>
<dbReference type="Pfam" id="PF01145">
    <property type="entry name" value="Band_7"/>
    <property type="match status" value="1"/>
</dbReference>
<evidence type="ECO:0000259" key="4">
    <source>
        <dbReference type="SMART" id="SM00244"/>
    </source>
</evidence>
<accession>A0A511B7B8</accession>
<feature type="transmembrane region" description="Helical" evidence="3">
    <location>
        <begin position="46"/>
        <end position="64"/>
    </location>
</feature>
<dbReference type="PANTHER" id="PTHR10264">
    <property type="entry name" value="BAND 7 PROTEIN-RELATED"/>
    <property type="match status" value="1"/>
</dbReference>
<evidence type="ECO:0000256" key="1">
    <source>
        <dbReference type="ARBA" id="ARBA00004167"/>
    </source>
</evidence>